<proteinExistence type="inferred from homology"/>
<accession>A0AA36FGH3</accession>
<comment type="pathway">
    <text evidence="2">Protein modification; protein glycosylation.</text>
</comment>
<dbReference type="Gene3D" id="3.40.50.11340">
    <property type="match status" value="1"/>
</dbReference>
<evidence type="ECO:0000256" key="16">
    <source>
        <dbReference type="ARBA" id="ARBA00048647"/>
    </source>
</evidence>
<dbReference type="GO" id="GO:0008593">
    <property type="term" value="P:regulation of Notch signaling pathway"/>
    <property type="evidence" value="ECO:0007669"/>
    <property type="project" value="TreeGrafter"/>
</dbReference>
<keyword evidence="11" id="KW-0325">Glycoprotein</keyword>
<evidence type="ECO:0000256" key="6">
    <source>
        <dbReference type="ARBA" id="ARBA00022676"/>
    </source>
</evidence>
<comment type="subcellular location">
    <subcellularLocation>
        <location evidence="1">Endoplasmic reticulum</location>
    </subcellularLocation>
</comment>
<evidence type="ECO:0000256" key="9">
    <source>
        <dbReference type="ARBA" id="ARBA00022976"/>
    </source>
</evidence>
<dbReference type="Pfam" id="PF10250">
    <property type="entry name" value="O-FucT"/>
    <property type="match status" value="1"/>
</dbReference>
<gene>
    <name evidence="17" type="ORF">OCTVUL_1B022923</name>
</gene>
<keyword evidence="6" id="KW-0328">Glycosyltransferase</keyword>
<keyword evidence="13" id="KW-0119">Carbohydrate metabolism</keyword>
<dbReference type="Gene3D" id="3.40.50.11350">
    <property type="match status" value="1"/>
</dbReference>
<name>A0AA36FGH3_OCTVU</name>
<evidence type="ECO:0000256" key="2">
    <source>
        <dbReference type="ARBA" id="ARBA00004922"/>
    </source>
</evidence>
<evidence type="ECO:0000256" key="14">
    <source>
        <dbReference type="ARBA" id="ARBA00033080"/>
    </source>
</evidence>
<dbReference type="Proteomes" id="UP001162480">
    <property type="component" value="Chromosome 19"/>
</dbReference>
<keyword evidence="9" id="KW-0914">Notch signaling pathway</keyword>
<dbReference type="GO" id="GO:0006004">
    <property type="term" value="P:fucose metabolic process"/>
    <property type="evidence" value="ECO:0007669"/>
    <property type="project" value="UniProtKB-KW"/>
</dbReference>
<dbReference type="InterPro" id="IPR039922">
    <property type="entry name" value="POFUT1"/>
</dbReference>
<evidence type="ECO:0000256" key="3">
    <source>
        <dbReference type="ARBA" id="ARBA00010626"/>
    </source>
</evidence>
<dbReference type="AlphaFoldDB" id="A0AA36FGH3"/>
<comment type="catalytic activity">
    <reaction evidence="16">
        <text>L-seryl-[protein] + GDP-beta-L-fucose = 3-O-(alpha-L-fucosyl)-L-seryl-[protein] + GDP + H(+)</text>
        <dbReference type="Rhea" id="RHEA:63644"/>
        <dbReference type="Rhea" id="RHEA-COMP:9863"/>
        <dbReference type="Rhea" id="RHEA-COMP:17914"/>
        <dbReference type="ChEBI" id="CHEBI:15378"/>
        <dbReference type="ChEBI" id="CHEBI:29999"/>
        <dbReference type="ChEBI" id="CHEBI:57273"/>
        <dbReference type="ChEBI" id="CHEBI:58189"/>
        <dbReference type="ChEBI" id="CHEBI:189632"/>
        <dbReference type="EC" id="2.4.1.221"/>
    </reaction>
    <physiologicalReaction direction="left-to-right" evidence="16">
        <dbReference type="Rhea" id="RHEA:63645"/>
    </physiologicalReaction>
</comment>
<evidence type="ECO:0000256" key="11">
    <source>
        <dbReference type="ARBA" id="ARBA00023180"/>
    </source>
</evidence>
<dbReference type="GO" id="GO:0005783">
    <property type="term" value="C:endoplasmic reticulum"/>
    <property type="evidence" value="ECO:0007669"/>
    <property type="project" value="UniProtKB-SubCell"/>
</dbReference>
<dbReference type="EC" id="2.4.1.221" evidence="4"/>
<comment type="similarity">
    <text evidence="3">Belongs to the glycosyltransferase 65 family.</text>
</comment>
<keyword evidence="18" id="KW-1185">Reference proteome</keyword>
<evidence type="ECO:0000256" key="15">
    <source>
        <dbReference type="ARBA" id="ARBA00047273"/>
    </source>
</evidence>
<evidence type="ECO:0000313" key="18">
    <source>
        <dbReference type="Proteomes" id="UP001162480"/>
    </source>
</evidence>
<dbReference type="PANTHER" id="PTHR21420">
    <property type="entry name" value="GDP-FUCOSE PROTEIN O-FUCOSYLTRANSFERASE 1"/>
    <property type="match status" value="1"/>
</dbReference>
<evidence type="ECO:0000256" key="13">
    <source>
        <dbReference type="ARBA" id="ARBA00023277"/>
    </source>
</evidence>
<comment type="catalytic activity">
    <reaction evidence="15">
        <text>L-threonyl-[protein] + GDP-beta-L-fucose = 3-O-(alpha-L-fucosyl)-L-threonyl-[protein] + GDP + H(+)</text>
        <dbReference type="Rhea" id="RHEA:70491"/>
        <dbReference type="Rhea" id="RHEA-COMP:11060"/>
        <dbReference type="Rhea" id="RHEA-COMP:17915"/>
        <dbReference type="ChEBI" id="CHEBI:15378"/>
        <dbReference type="ChEBI" id="CHEBI:30013"/>
        <dbReference type="ChEBI" id="CHEBI:57273"/>
        <dbReference type="ChEBI" id="CHEBI:58189"/>
        <dbReference type="ChEBI" id="CHEBI:189631"/>
        <dbReference type="EC" id="2.4.1.221"/>
    </reaction>
    <physiologicalReaction direction="left-to-right" evidence="15">
        <dbReference type="Rhea" id="RHEA:70492"/>
    </physiologicalReaction>
</comment>
<evidence type="ECO:0000256" key="10">
    <source>
        <dbReference type="ARBA" id="ARBA00023157"/>
    </source>
</evidence>
<evidence type="ECO:0000256" key="1">
    <source>
        <dbReference type="ARBA" id="ARBA00004240"/>
    </source>
</evidence>
<organism evidence="17 18">
    <name type="scientific">Octopus vulgaris</name>
    <name type="common">Common octopus</name>
    <dbReference type="NCBI Taxonomy" id="6645"/>
    <lineage>
        <taxon>Eukaryota</taxon>
        <taxon>Metazoa</taxon>
        <taxon>Spiralia</taxon>
        <taxon>Lophotrochozoa</taxon>
        <taxon>Mollusca</taxon>
        <taxon>Cephalopoda</taxon>
        <taxon>Coleoidea</taxon>
        <taxon>Octopodiformes</taxon>
        <taxon>Octopoda</taxon>
        <taxon>Incirrata</taxon>
        <taxon>Octopodidae</taxon>
        <taxon>Octopus</taxon>
    </lineage>
</organism>
<dbReference type="CDD" id="cd11302">
    <property type="entry name" value="O-FucT-1"/>
    <property type="match status" value="1"/>
</dbReference>
<evidence type="ECO:0000256" key="8">
    <source>
        <dbReference type="ARBA" id="ARBA00022824"/>
    </source>
</evidence>
<dbReference type="GO" id="GO:0046922">
    <property type="term" value="F:peptide-O-fucosyltransferase activity"/>
    <property type="evidence" value="ECO:0007669"/>
    <property type="project" value="UniProtKB-EC"/>
</dbReference>
<evidence type="ECO:0000256" key="12">
    <source>
        <dbReference type="ARBA" id="ARBA00023253"/>
    </source>
</evidence>
<dbReference type="PANTHER" id="PTHR21420:SF9">
    <property type="entry name" value="GDP-FUCOSE PROTEIN O-FUCOSYLTRANSFERASE 1"/>
    <property type="match status" value="1"/>
</dbReference>
<evidence type="ECO:0000313" key="17">
    <source>
        <dbReference type="EMBL" id="CAI9736732.1"/>
    </source>
</evidence>
<keyword evidence="7" id="KW-0808">Transferase</keyword>
<dbReference type="InterPro" id="IPR019378">
    <property type="entry name" value="GDP-Fuc_O-FucTrfase"/>
</dbReference>
<dbReference type="EMBL" id="OX597832">
    <property type="protein sequence ID" value="CAI9736732.1"/>
    <property type="molecule type" value="Genomic_DNA"/>
</dbReference>
<keyword evidence="12" id="KW-0294">Fucose metabolism</keyword>
<keyword evidence="8" id="KW-0256">Endoplasmic reticulum</keyword>
<evidence type="ECO:0000256" key="5">
    <source>
        <dbReference type="ARBA" id="ARBA00021745"/>
    </source>
</evidence>
<dbReference type="GO" id="GO:0007219">
    <property type="term" value="P:Notch signaling pathway"/>
    <property type="evidence" value="ECO:0007669"/>
    <property type="project" value="UniProtKB-KW"/>
</dbReference>
<protein>
    <recommendedName>
        <fullName evidence="5">GDP-fucose protein O-fucosyltransferase 1</fullName>
        <ecNumber evidence="4">2.4.1.221</ecNumber>
    </recommendedName>
    <alternativeName>
        <fullName evidence="14">Peptide-O-fucosyltransferase 1</fullName>
    </alternativeName>
</protein>
<keyword evidence="10" id="KW-1015">Disulfide bond</keyword>
<evidence type="ECO:0000256" key="4">
    <source>
        <dbReference type="ARBA" id="ARBA00012196"/>
    </source>
</evidence>
<sequence length="400" mass="46098">MCLTSDTFTHRLTMACFTHLPVSRLCRRFRWQEYAYLLTFLLTISLKVSADVTADESKKLVKTFVWDERGYLIYCPCMGRFGNQAEQFLGALGFAKAINRTIVLPPWRTYKNIPFDEWFRVEPLSTYHSLILAEDFMAYLAPTYWPPGNRTGWCFAVGENKMKDCRMKEGNPFGPFWDGLGVDFDANMPYKVTYQLPELWKERYPSSKYPVVAMRGAPSSFPVSEQYASLHKYLYWSDAIEARVNDYIEDTFEGKDFIGIHLRNGVDWVNACANVDKYNMTSYMASPQCLGYRGDRLVTHQICLPSADEIVRLTKTVVTETGINLIFVATDKNPMIEVLEQQLKAQKVQVFHLDPWLPQLDLAILEKSKHFIGNCISSFSSFVARSRLRENAPTSYWGFS</sequence>
<reference evidence="17" key="1">
    <citation type="submission" date="2023-08" db="EMBL/GenBank/DDBJ databases">
        <authorList>
            <person name="Alioto T."/>
            <person name="Alioto T."/>
            <person name="Gomez Garrido J."/>
        </authorList>
    </citation>
    <scope>NUCLEOTIDE SEQUENCE</scope>
</reference>
<evidence type="ECO:0000256" key="7">
    <source>
        <dbReference type="ARBA" id="ARBA00022679"/>
    </source>
</evidence>